<dbReference type="EMBL" id="SRLO01001194">
    <property type="protein sequence ID" value="TNN40384.1"/>
    <property type="molecule type" value="Genomic_DNA"/>
</dbReference>
<organism evidence="2 3">
    <name type="scientific">Liparis tanakae</name>
    <name type="common">Tanaka's snailfish</name>
    <dbReference type="NCBI Taxonomy" id="230148"/>
    <lineage>
        <taxon>Eukaryota</taxon>
        <taxon>Metazoa</taxon>
        <taxon>Chordata</taxon>
        <taxon>Craniata</taxon>
        <taxon>Vertebrata</taxon>
        <taxon>Euteleostomi</taxon>
        <taxon>Actinopterygii</taxon>
        <taxon>Neopterygii</taxon>
        <taxon>Teleostei</taxon>
        <taxon>Neoteleostei</taxon>
        <taxon>Acanthomorphata</taxon>
        <taxon>Eupercaria</taxon>
        <taxon>Perciformes</taxon>
        <taxon>Cottioidei</taxon>
        <taxon>Cottales</taxon>
        <taxon>Liparidae</taxon>
        <taxon>Liparis</taxon>
    </lineage>
</organism>
<evidence type="ECO:0000256" key="1">
    <source>
        <dbReference type="SAM" id="MobiDB-lite"/>
    </source>
</evidence>
<dbReference type="Proteomes" id="UP000314294">
    <property type="component" value="Unassembled WGS sequence"/>
</dbReference>
<comment type="caution">
    <text evidence="2">The sequence shown here is derived from an EMBL/GenBank/DDBJ whole genome shotgun (WGS) entry which is preliminary data.</text>
</comment>
<sequence>MSGWGLGGGAYQWDREHLASLPGTPETRQPQTSWLDPTSSSTRTESSGEVSKMASGHEAFRVGVGSGSETLGMLSPPPSPSHWTHGGLLYFIPSSGSFCRETTL</sequence>
<feature type="region of interest" description="Disordered" evidence="1">
    <location>
        <begin position="15"/>
        <end position="81"/>
    </location>
</feature>
<reference evidence="2 3" key="1">
    <citation type="submission" date="2019-03" db="EMBL/GenBank/DDBJ databases">
        <title>First draft genome of Liparis tanakae, snailfish: a comprehensive survey of snailfish specific genes.</title>
        <authorList>
            <person name="Kim W."/>
            <person name="Song I."/>
            <person name="Jeong J.-H."/>
            <person name="Kim D."/>
            <person name="Kim S."/>
            <person name="Ryu S."/>
            <person name="Song J.Y."/>
            <person name="Lee S.K."/>
        </authorList>
    </citation>
    <scope>NUCLEOTIDE SEQUENCE [LARGE SCALE GENOMIC DNA]</scope>
    <source>
        <tissue evidence="2">Muscle</tissue>
    </source>
</reference>
<name>A0A4Z2FHZ7_9TELE</name>
<protein>
    <submittedName>
        <fullName evidence="2">Uncharacterized protein</fullName>
    </submittedName>
</protein>
<gene>
    <name evidence="2" type="ORF">EYF80_049452</name>
</gene>
<evidence type="ECO:0000313" key="3">
    <source>
        <dbReference type="Proteomes" id="UP000314294"/>
    </source>
</evidence>
<keyword evidence="3" id="KW-1185">Reference proteome</keyword>
<proteinExistence type="predicted"/>
<accession>A0A4Z2FHZ7</accession>
<dbReference type="AlphaFoldDB" id="A0A4Z2FHZ7"/>
<feature type="compositionally biased region" description="Low complexity" evidence="1">
    <location>
        <begin position="38"/>
        <end position="47"/>
    </location>
</feature>
<evidence type="ECO:0000313" key="2">
    <source>
        <dbReference type="EMBL" id="TNN40384.1"/>
    </source>
</evidence>
<feature type="compositionally biased region" description="Polar residues" evidence="1">
    <location>
        <begin position="26"/>
        <end position="37"/>
    </location>
</feature>